<dbReference type="PROSITE" id="PS00716">
    <property type="entry name" value="SIGMA70_2"/>
    <property type="match status" value="1"/>
</dbReference>
<dbReference type="AlphaFoldDB" id="A0A1T4VFW6"/>
<dbReference type="InterPro" id="IPR007627">
    <property type="entry name" value="RNA_pol_sigma70_r2"/>
</dbReference>
<feature type="domain" description="RNA polymerase sigma-70" evidence="8">
    <location>
        <begin position="276"/>
        <end position="302"/>
    </location>
</feature>
<feature type="domain" description="RNA polymerase sigma-70" evidence="7">
    <location>
        <begin position="103"/>
        <end position="116"/>
    </location>
</feature>
<name>A0A1T4VFW6_9GAMM</name>
<dbReference type="InterPro" id="IPR050239">
    <property type="entry name" value="Sigma-70_RNA_pol_init_factors"/>
</dbReference>
<proteinExistence type="inferred from homology"/>
<dbReference type="NCBIfam" id="TIGR02937">
    <property type="entry name" value="sigma70-ECF"/>
    <property type="match status" value="1"/>
</dbReference>
<evidence type="ECO:0000259" key="7">
    <source>
        <dbReference type="PROSITE" id="PS00715"/>
    </source>
</evidence>
<keyword evidence="3 5" id="KW-0238">DNA-binding</keyword>
<dbReference type="GO" id="GO:0006352">
    <property type="term" value="P:DNA-templated transcription initiation"/>
    <property type="evidence" value="ECO:0007669"/>
    <property type="project" value="InterPro"/>
</dbReference>
<feature type="compositionally biased region" description="Basic and acidic residues" evidence="6">
    <location>
        <begin position="12"/>
        <end position="26"/>
    </location>
</feature>
<organism evidence="9 10">
    <name type="scientific">Succinivibrio dextrinosolvens DSM 3072</name>
    <dbReference type="NCBI Taxonomy" id="1123324"/>
    <lineage>
        <taxon>Bacteria</taxon>
        <taxon>Pseudomonadati</taxon>
        <taxon>Pseudomonadota</taxon>
        <taxon>Gammaproteobacteria</taxon>
        <taxon>Aeromonadales</taxon>
        <taxon>Succinivibrionaceae</taxon>
        <taxon>Succinivibrio</taxon>
    </lineage>
</organism>
<dbReference type="SUPFAM" id="SSF88659">
    <property type="entry name" value="Sigma3 and sigma4 domains of RNA polymerase sigma factors"/>
    <property type="match status" value="2"/>
</dbReference>
<protein>
    <recommendedName>
        <fullName evidence="5">RNA polymerase sigma factor</fullName>
    </recommendedName>
</protein>
<evidence type="ECO:0000256" key="6">
    <source>
        <dbReference type="SAM" id="MobiDB-lite"/>
    </source>
</evidence>
<reference evidence="10" key="1">
    <citation type="submission" date="2017-02" db="EMBL/GenBank/DDBJ databases">
        <authorList>
            <person name="Varghese N."/>
            <person name="Submissions S."/>
        </authorList>
    </citation>
    <scope>NUCLEOTIDE SEQUENCE [LARGE SCALE GENOMIC DNA]</scope>
    <source>
        <strain evidence="10">DSM 3072</strain>
    </source>
</reference>
<feature type="region of interest" description="Disordered" evidence="6">
    <location>
        <begin position="1"/>
        <end position="37"/>
    </location>
</feature>
<dbReference type="Gene3D" id="1.10.10.10">
    <property type="entry name" value="Winged helix-like DNA-binding domain superfamily/Winged helix DNA-binding domain"/>
    <property type="match status" value="2"/>
</dbReference>
<evidence type="ECO:0000256" key="3">
    <source>
        <dbReference type="ARBA" id="ARBA00023125"/>
    </source>
</evidence>
<evidence type="ECO:0000256" key="5">
    <source>
        <dbReference type="RuleBase" id="RU362124"/>
    </source>
</evidence>
<dbReference type="RefSeq" id="WP_078928899.1">
    <property type="nucleotide sequence ID" value="NZ_FUXX01000023.1"/>
</dbReference>
<dbReference type="Pfam" id="PF04542">
    <property type="entry name" value="Sigma70_r2"/>
    <property type="match status" value="1"/>
</dbReference>
<dbReference type="InterPro" id="IPR036388">
    <property type="entry name" value="WH-like_DNA-bd_sf"/>
</dbReference>
<dbReference type="InterPro" id="IPR013325">
    <property type="entry name" value="RNA_pol_sigma_r2"/>
</dbReference>
<evidence type="ECO:0000259" key="8">
    <source>
        <dbReference type="PROSITE" id="PS00716"/>
    </source>
</evidence>
<dbReference type="PANTHER" id="PTHR30603">
    <property type="entry name" value="RNA POLYMERASE SIGMA FACTOR RPO"/>
    <property type="match status" value="1"/>
</dbReference>
<dbReference type="GO" id="GO:0016987">
    <property type="term" value="F:sigma factor activity"/>
    <property type="evidence" value="ECO:0007669"/>
    <property type="project" value="UniProtKB-KW"/>
</dbReference>
<evidence type="ECO:0000256" key="1">
    <source>
        <dbReference type="ARBA" id="ARBA00023015"/>
    </source>
</evidence>
<dbReference type="Gene3D" id="1.10.601.10">
    <property type="entry name" value="RNA Polymerase Primary Sigma Factor"/>
    <property type="match status" value="1"/>
</dbReference>
<dbReference type="CDD" id="cd06171">
    <property type="entry name" value="Sigma70_r4"/>
    <property type="match status" value="1"/>
</dbReference>
<dbReference type="InterPro" id="IPR000943">
    <property type="entry name" value="RNA_pol_sigma70"/>
</dbReference>
<dbReference type="InterPro" id="IPR007630">
    <property type="entry name" value="RNA_pol_sigma70_r4"/>
</dbReference>
<dbReference type="Proteomes" id="UP000242432">
    <property type="component" value="Unassembled WGS sequence"/>
</dbReference>
<dbReference type="InterPro" id="IPR013324">
    <property type="entry name" value="RNA_pol_sigma_r3/r4-like"/>
</dbReference>
<keyword evidence="2 5" id="KW-0731">Sigma factor</keyword>
<dbReference type="InterPro" id="IPR007624">
    <property type="entry name" value="RNA_pol_sigma70_r3"/>
</dbReference>
<accession>A0A1T4VFW6</accession>
<dbReference type="GO" id="GO:0003677">
    <property type="term" value="F:DNA binding"/>
    <property type="evidence" value="ECO:0007669"/>
    <property type="project" value="UniProtKB-KW"/>
</dbReference>
<gene>
    <name evidence="9" type="ORF">SAMN02745213_01455</name>
</gene>
<sequence>MNNLNESEELGSEFHDIPDTLEKEVSPYKGGKTSSSRESVDLLSNYFSSIRRYPLLSSEEESEIGRKARDGDRRSIDLMITSNLRLVVKIAKNYRARGVPLLDLIEEGNLGLIHAVQKFDPDRGFRFSTYATWWIRQSIEQAIMCQSRLVRLPVHVIKEINIILKVKRQLQEEDIQKPVSIQQIADETGKDPETVRNLLSLLEGTSPLDVSVRGSDDDKEVSLLDVVPDTKLVSPFEHVDQREVVEIVRAWFNELPEKQQMVVLYRFGLNDEDVLTLEEVGKKIGLTRERVRQIQSEVLKSLRKTFENYGIDKNSLGMQNIN</sequence>
<dbReference type="InterPro" id="IPR014284">
    <property type="entry name" value="RNA_pol_sigma-70_dom"/>
</dbReference>
<dbReference type="STRING" id="83771.SAMN02910357_00548"/>
<dbReference type="EMBL" id="FUXX01000023">
    <property type="protein sequence ID" value="SKA63864.1"/>
    <property type="molecule type" value="Genomic_DNA"/>
</dbReference>
<evidence type="ECO:0000256" key="2">
    <source>
        <dbReference type="ARBA" id="ARBA00023082"/>
    </source>
</evidence>
<keyword evidence="1 5" id="KW-0805">Transcription regulation</keyword>
<evidence type="ECO:0000256" key="4">
    <source>
        <dbReference type="ARBA" id="ARBA00023163"/>
    </source>
</evidence>
<dbReference type="Pfam" id="PF04545">
    <property type="entry name" value="Sigma70_r4"/>
    <property type="match status" value="1"/>
</dbReference>
<evidence type="ECO:0000313" key="9">
    <source>
        <dbReference type="EMBL" id="SKA63864.1"/>
    </source>
</evidence>
<dbReference type="PROSITE" id="PS00715">
    <property type="entry name" value="SIGMA70_1"/>
    <property type="match status" value="1"/>
</dbReference>
<dbReference type="Pfam" id="PF04539">
    <property type="entry name" value="Sigma70_r3"/>
    <property type="match status" value="1"/>
</dbReference>
<dbReference type="PANTHER" id="PTHR30603:SF67">
    <property type="entry name" value="RNA POLYMERASE SIGMA FACTOR RPOS"/>
    <property type="match status" value="1"/>
</dbReference>
<keyword evidence="4 5" id="KW-0804">Transcription</keyword>
<dbReference type="PRINTS" id="PR00046">
    <property type="entry name" value="SIGMA70FCT"/>
</dbReference>
<feature type="compositionally biased region" description="Acidic residues" evidence="6">
    <location>
        <begin position="1"/>
        <end position="11"/>
    </location>
</feature>
<comment type="similarity">
    <text evidence="5">Belongs to the sigma-70 factor family.</text>
</comment>
<evidence type="ECO:0000313" key="10">
    <source>
        <dbReference type="Proteomes" id="UP000242432"/>
    </source>
</evidence>
<dbReference type="Pfam" id="PF00140">
    <property type="entry name" value="Sigma70_r1_2"/>
    <property type="match status" value="1"/>
</dbReference>
<comment type="function">
    <text evidence="5">Sigma factors are initiation factors that promote the attachment of RNA polymerase to specific initiation sites and are then released.</text>
</comment>
<keyword evidence="10" id="KW-1185">Reference proteome</keyword>
<dbReference type="InterPro" id="IPR009042">
    <property type="entry name" value="RNA_pol_sigma70_r1_2"/>
</dbReference>
<dbReference type="SUPFAM" id="SSF88946">
    <property type="entry name" value="Sigma2 domain of RNA polymerase sigma factors"/>
    <property type="match status" value="1"/>
</dbReference>